<feature type="domain" description="FAD-binding PCMH-type" evidence="7">
    <location>
        <begin position="121"/>
        <end position="300"/>
    </location>
</feature>
<evidence type="ECO:0000313" key="9">
    <source>
        <dbReference type="Proteomes" id="UP000275078"/>
    </source>
</evidence>
<dbReference type="STRING" id="1160509.A0A3N4HPM4"/>
<dbReference type="OrthoDB" id="9983560at2759"/>
<dbReference type="AlphaFoldDB" id="A0A3N4HPM4"/>
<dbReference type="PROSITE" id="PS51387">
    <property type="entry name" value="FAD_PCMH"/>
    <property type="match status" value="1"/>
</dbReference>
<keyword evidence="4" id="KW-0274">FAD</keyword>
<comment type="cofactor">
    <cofactor evidence="1">
        <name>FAD</name>
        <dbReference type="ChEBI" id="CHEBI:57692"/>
    </cofactor>
</comment>
<keyword evidence="9" id="KW-1185">Reference proteome</keyword>
<dbReference type="Pfam" id="PF08031">
    <property type="entry name" value="BBE"/>
    <property type="match status" value="1"/>
</dbReference>
<dbReference type="GO" id="GO:0016491">
    <property type="term" value="F:oxidoreductase activity"/>
    <property type="evidence" value="ECO:0007669"/>
    <property type="project" value="UniProtKB-KW"/>
</dbReference>
<dbReference type="InterPro" id="IPR036318">
    <property type="entry name" value="FAD-bd_PCMH-like_sf"/>
</dbReference>
<dbReference type="Proteomes" id="UP000275078">
    <property type="component" value="Unassembled WGS sequence"/>
</dbReference>
<dbReference type="InterPro" id="IPR050416">
    <property type="entry name" value="FAD-linked_Oxidoreductase"/>
</dbReference>
<comment type="similarity">
    <text evidence="2">Belongs to the oxygen-dependent FAD-linked oxidoreductase family.</text>
</comment>
<dbReference type="PANTHER" id="PTHR42973">
    <property type="entry name" value="BINDING OXIDOREDUCTASE, PUTATIVE (AFU_ORTHOLOGUE AFUA_1G17690)-RELATED"/>
    <property type="match status" value="1"/>
</dbReference>
<evidence type="ECO:0000256" key="4">
    <source>
        <dbReference type="ARBA" id="ARBA00022827"/>
    </source>
</evidence>
<reference evidence="8 9" key="1">
    <citation type="journal article" date="2018" name="Nat. Ecol. Evol.">
        <title>Pezizomycetes genomes reveal the molecular basis of ectomycorrhizal truffle lifestyle.</title>
        <authorList>
            <person name="Murat C."/>
            <person name="Payen T."/>
            <person name="Noel B."/>
            <person name="Kuo A."/>
            <person name="Morin E."/>
            <person name="Chen J."/>
            <person name="Kohler A."/>
            <person name="Krizsan K."/>
            <person name="Balestrini R."/>
            <person name="Da Silva C."/>
            <person name="Montanini B."/>
            <person name="Hainaut M."/>
            <person name="Levati E."/>
            <person name="Barry K.W."/>
            <person name="Belfiori B."/>
            <person name="Cichocki N."/>
            <person name="Clum A."/>
            <person name="Dockter R.B."/>
            <person name="Fauchery L."/>
            <person name="Guy J."/>
            <person name="Iotti M."/>
            <person name="Le Tacon F."/>
            <person name="Lindquist E.A."/>
            <person name="Lipzen A."/>
            <person name="Malagnac F."/>
            <person name="Mello A."/>
            <person name="Molinier V."/>
            <person name="Miyauchi S."/>
            <person name="Poulain J."/>
            <person name="Riccioni C."/>
            <person name="Rubini A."/>
            <person name="Sitrit Y."/>
            <person name="Splivallo R."/>
            <person name="Traeger S."/>
            <person name="Wang M."/>
            <person name="Zifcakova L."/>
            <person name="Wipf D."/>
            <person name="Zambonelli A."/>
            <person name="Paolocci F."/>
            <person name="Nowrousian M."/>
            <person name="Ottonello S."/>
            <person name="Baldrian P."/>
            <person name="Spatafora J.W."/>
            <person name="Henrissat B."/>
            <person name="Nagy L.G."/>
            <person name="Aury J.M."/>
            <person name="Wincker P."/>
            <person name="Grigoriev I.V."/>
            <person name="Bonfante P."/>
            <person name="Martin F.M."/>
        </authorList>
    </citation>
    <scope>NUCLEOTIDE SEQUENCE [LARGE SCALE GENOMIC DNA]</scope>
    <source>
        <strain evidence="8 9">RN42</strain>
    </source>
</reference>
<feature type="signal peptide" evidence="6">
    <location>
        <begin position="1"/>
        <end position="22"/>
    </location>
</feature>
<dbReference type="SUPFAM" id="SSF56176">
    <property type="entry name" value="FAD-binding/transporter-associated domain-like"/>
    <property type="match status" value="1"/>
</dbReference>
<sequence>MVLFSHTKTLIGASVLIGLAAASAPDGKPTKGPSCRYLPGDAKWPSIKEWNHLNKTVGGRLSKTVSIADVCYEPTYNAEKCAAVSAGWAFTDTHVRDPASFTNPIYQNRTDPFQTSRPTSLGHLPVYNIDVRSARDVAAGIKFAQKNNIRLTIKNTGHDFLGKSAGAGALNLWTHNLKSLSILDYKSKHYRGKAIRMGAGVQGFEAFSLAAQNGLRVTGGSCPSVGLAGGYTQGGGHGVLNNKYGLSADQVLEWEVVLADGRHVVATPTNQHKDLYWALSGGGPGTFGVVLSMTTKAHPDGIVSVVSFTFTDAGISRDDFWSTLTAFHAGLNTIHGAGGQAIVTIANGNTFILNGVTFPDRDESHVRQQIAPWLAFLDSKGVTYTPTFTTYPSYFEFYQALFGPLPNGLFPSAQLSVSRLVLPEVIEKNNTALTNALRKVGESGPFFLALSSLGLPKHTGPANAVPENFRRAETLWVTTLPWDFSIPREEMEAWGEDLLNRVLPIMEEVTPGAGGYGNEGNARQVDWKEAFYGETYAELLRVKRKYDRENLFYAVTGVGSEGWGVGGDGRMCRA</sequence>
<evidence type="ECO:0000256" key="1">
    <source>
        <dbReference type="ARBA" id="ARBA00001974"/>
    </source>
</evidence>
<evidence type="ECO:0000313" key="8">
    <source>
        <dbReference type="EMBL" id="RPA73991.1"/>
    </source>
</evidence>
<dbReference type="Pfam" id="PF01565">
    <property type="entry name" value="FAD_binding_4"/>
    <property type="match status" value="1"/>
</dbReference>
<dbReference type="InterPro" id="IPR016166">
    <property type="entry name" value="FAD-bd_PCMH"/>
</dbReference>
<evidence type="ECO:0000256" key="6">
    <source>
        <dbReference type="SAM" id="SignalP"/>
    </source>
</evidence>
<evidence type="ECO:0000256" key="5">
    <source>
        <dbReference type="ARBA" id="ARBA00023002"/>
    </source>
</evidence>
<accession>A0A3N4HPM4</accession>
<evidence type="ECO:0000256" key="3">
    <source>
        <dbReference type="ARBA" id="ARBA00022630"/>
    </source>
</evidence>
<protein>
    <submittedName>
        <fullName evidence="8">FAD-binding domain-containing protein</fullName>
    </submittedName>
</protein>
<dbReference type="EMBL" id="ML119804">
    <property type="protein sequence ID" value="RPA73991.1"/>
    <property type="molecule type" value="Genomic_DNA"/>
</dbReference>
<evidence type="ECO:0000256" key="2">
    <source>
        <dbReference type="ARBA" id="ARBA00005466"/>
    </source>
</evidence>
<feature type="chain" id="PRO_5018214059" evidence="6">
    <location>
        <begin position="23"/>
        <end position="574"/>
    </location>
</feature>
<organism evidence="8 9">
    <name type="scientific">Ascobolus immersus RN42</name>
    <dbReference type="NCBI Taxonomy" id="1160509"/>
    <lineage>
        <taxon>Eukaryota</taxon>
        <taxon>Fungi</taxon>
        <taxon>Dikarya</taxon>
        <taxon>Ascomycota</taxon>
        <taxon>Pezizomycotina</taxon>
        <taxon>Pezizomycetes</taxon>
        <taxon>Pezizales</taxon>
        <taxon>Ascobolaceae</taxon>
        <taxon>Ascobolus</taxon>
    </lineage>
</organism>
<proteinExistence type="inferred from homology"/>
<dbReference type="InterPro" id="IPR006094">
    <property type="entry name" value="Oxid_FAD_bind_N"/>
</dbReference>
<gene>
    <name evidence="8" type="ORF">BJ508DRAFT_333512</name>
</gene>
<dbReference type="GO" id="GO:0071949">
    <property type="term" value="F:FAD binding"/>
    <property type="evidence" value="ECO:0007669"/>
    <property type="project" value="InterPro"/>
</dbReference>
<evidence type="ECO:0000259" key="7">
    <source>
        <dbReference type="PROSITE" id="PS51387"/>
    </source>
</evidence>
<keyword evidence="3" id="KW-0285">Flavoprotein</keyword>
<dbReference type="PANTHER" id="PTHR42973:SF39">
    <property type="entry name" value="FAD-BINDING PCMH-TYPE DOMAIN-CONTAINING PROTEIN"/>
    <property type="match status" value="1"/>
</dbReference>
<name>A0A3N4HPM4_ASCIM</name>
<dbReference type="InterPro" id="IPR012951">
    <property type="entry name" value="BBE"/>
</dbReference>
<dbReference type="Gene3D" id="3.30.465.10">
    <property type="match status" value="2"/>
</dbReference>
<keyword evidence="5" id="KW-0560">Oxidoreductase</keyword>
<dbReference type="InterPro" id="IPR016169">
    <property type="entry name" value="FAD-bd_PCMH_sub2"/>
</dbReference>
<keyword evidence="6" id="KW-0732">Signal</keyword>